<reference evidence="5 6" key="1">
    <citation type="submission" date="2019-08" db="EMBL/GenBank/DDBJ databases">
        <authorList>
            <person name="Karlyshev A.V."/>
        </authorList>
    </citation>
    <scope>NUCLEOTIDE SEQUENCE [LARGE SCALE GENOMIC DNA]</scope>
    <source>
        <strain evidence="5 6">Alg18-2.2</strain>
    </source>
</reference>
<feature type="domain" description="TonB-dependent receptor plug" evidence="4">
    <location>
        <begin position="57"/>
        <end position="176"/>
    </location>
</feature>
<evidence type="ECO:0000256" key="1">
    <source>
        <dbReference type="PROSITE-ProRule" id="PRU01360"/>
    </source>
</evidence>
<evidence type="ECO:0000256" key="3">
    <source>
        <dbReference type="SAM" id="SignalP"/>
    </source>
</evidence>
<keyword evidence="1" id="KW-0813">Transport</keyword>
<gene>
    <name evidence="5" type="ORF">FU658_08770</name>
</gene>
<evidence type="ECO:0000259" key="4">
    <source>
        <dbReference type="Pfam" id="PF07715"/>
    </source>
</evidence>
<dbReference type="InterPro" id="IPR012910">
    <property type="entry name" value="Plug_dom"/>
</dbReference>
<feature type="chain" id="PRO_5022835172" evidence="3">
    <location>
        <begin position="23"/>
        <end position="577"/>
    </location>
</feature>
<keyword evidence="5" id="KW-0675">Receptor</keyword>
<dbReference type="EMBL" id="VRTS01000005">
    <property type="protein sequence ID" value="TXK62317.1"/>
    <property type="molecule type" value="Genomic_DNA"/>
</dbReference>
<evidence type="ECO:0000256" key="2">
    <source>
        <dbReference type="SAM" id="MobiDB-lite"/>
    </source>
</evidence>
<dbReference type="RefSeq" id="WP_147891736.1">
    <property type="nucleotide sequence ID" value="NZ_VRTS01000005.1"/>
</dbReference>
<comment type="caution">
    <text evidence="5">The sequence shown here is derived from an EMBL/GenBank/DDBJ whole genome shotgun (WGS) entry which is preliminary data.</text>
</comment>
<dbReference type="PROSITE" id="PS52016">
    <property type="entry name" value="TONB_DEPENDENT_REC_3"/>
    <property type="match status" value="1"/>
</dbReference>
<dbReference type="Pfam" id="PF07715">
    <property type="entry name" value="Plug"/>
    <property type="match status" value="1"/>
</dbReference>
<organism evidence="5 6">
    <name type="scientific">Alkalisalibacterium limincola</name>
    <dbReference type="NCBI Taxonomy" id="2699169"/>
    <lineage>
        <taxon>Bacteria</taxon>
        <taxon>Pseudomonadati</taxon>
        <taxon>Pseudomonadota</taxon>
        <taxon>Gammaproteobacteria</taxon>
        <taxon>Lysobacterales</taxon>
        <taxon>Lysobacteraceae</taxon>
        <taxon>Alkalisalibacterium</taxon>
    </lineage>
</organism>
<evidence type="ECO:0000313" key="6">
    <source>
        <dbReference type="Proteomes" id="UP000321248"/>
    </source>
</evidence>
<feature type="region of interest" description="Disordered" evidence="2">
    <location>
        <begin position="521"/>
        <end position="557"/>
    </location>
</feature>
<keyword evidence="1" id="KW-0998">Cell outer membrane</keyword>
<accession>A0A5C8KPZ9</accession>
<feature type="signal peptide" evidence="3">
    <location>
        <begin position="1"/>
        <end position="22"/>
    </location>
</feature>
<keyword evidence="1" id="KW-0812">Transmembrane</keyword>
<dbReference type="Gene3D" id="2.170.130.10">
    <property type="entry name" value="TonB-dependent receptor, plug domain"/>
    <property type="match status" value="1"/>
</dbReference>
<comment type="subcellular location">
    <subcellularLocation>
        <location evidence="1">Cell outer membrane</location>
        <topology evidence="1">Multi-pass membrane protein</topology>
    </subcellularLocation>
</comment>
<dbReference type="SUPFAM" id="SSF56935">
    <property type="entry name" value="Porins"/>
    <property type="match status" value="1"/>
</dbReference>
<keyword evidence="1" id="KW-0472">Membrane</keyword>
<proteinExistence type="inferred from homology"/>
<dbReference type="PANTHER" id="PTHR47234">
    <property type="match status" value="1"/>
</dbReference>
<dbReference type="Proteomes" id="UP000321248">
    <property type="component" value="Unassembled WGS sequence"/>
</dbReference>
<keyword evidence="3" id="KW-0732">Signal</keyword>
<protein>
    <submittedName>
        <fullName evidence="5">TonB-dependent receptor plug domain-containing protein</fullName>
    </submittedName>
</protein>
<dbReference type="GO" id="GO:0009279">
    <property type="term" value="C:cell outer membrane"/>
    <property type="evidence" value="ECO:0007669"/>
    <property type="project" value="UniProtKB-SubCell"/>
</dbReference>
<dbReference type="InterPro" id="IPR039426">
    <property type="entry name" value="TonB-dep_rcpt-like"/>
</dbReference>
<evidence type="ECO:0000313" key="5">
    <source>
        <dbReference type="EMBL" id="TXK62317.1"/>
    </source>
</evidence>
<keyword evidence="6" id="KW-1185">Reference proteome</keyword>
<dbReference type="PANTHER" id="PTHR47234:SF3">
    <property type="entry name" value="SECRETIN_TONB SHORT N-TERMINAL DOMAIN-CONTAINING PROTEIN"/>
    <property type="match status" value="1"/>
</dbReference>
<dbReference type="InterPro" id="IPR037066">
    <property type="entry name" value="Plug_dom_sf"/>
</dbReference>
<keyword evidence="1" id="KW-1134">Transmembrane beta strand</keyword>
<dbReference type="AlphaFoldDB" id="A0A5C8KPZ9"/>
<name>A0A5C8KPZ9_9GAMM</name>
<sequence>MHRFHPLALAVVATLAMPAAFAQSTATAPEPADDDATRLDRVTVTGTNIRGIDLEDSQPVRIIDAEQIRELGAVNVADLLREISQTAGGTGNFNTTSSGALQADSPAGSAAASLRGLGSSATLTLVNGRRVAVSSFASGSESFIDINAIPLAAVDRVEVLTTGASAIYGADAVAGVINFVLREDFEGVRVSASYGDSEAGTDEAKMYTNLITGFRGERTRGMLVVDAFQRNAMYDRDRAITAVEPRPSQQGVFPSFLDFFGMDEELVEAACPDDQRFDGRPGFPRGSFGEYCALNRNQYTATDPWARRIGAYGTFGLFFDGGSEYFAEVALQRNRSEANSAPAPWSVIETVPFSHPDFPAELRERLIAAGADDRFPLDAYGRFPDARTLEVTTTNWRVLNGLRGTFGAWDWETSLTASRSRSEQEAIAGIYNRDRFLAGLQGELCADGGIDCSPGSGGLWYNPFGGQASQDPAVLALLRERVPRDGVSRCMPGTASSTASPAAWPGATSAGRWVRRCGGRKCPTSPRRWPRPTPTPASCRSMASVHRGGCQPRPVGGVRRILPAAGRQLRRARRRPL</sequence>
<comment type="similarity">
    <text evidence="1">Belongs to the TonB-dependent receptor family.</text>
</comment>
<dbReference type="OrthoDB" id="6276154at2"/>